<dbReference type="InterPro" id="IPR050126">
    <property type="entry name" value="Ap4A_hydrolase"/>
</dbReference>
<evidence type="ECO:0000313" key="3">
    <source>
        <dbReference type="Proteomes" id="UP001597213"/>
    </source>
</evidence>
<sequence>MAQVYAIGDIHGQLDLLRSAHARITADAGTDNPRIVHIGDLLDRGPDSRGVVDYLIEGQRAGRDWIVVKGNHDRFLPRLITNPEWIDSGLASGRHWLDHTGLGAAATLRSYGIDPDQPKDAIIAEARAKVPTHHVKWLKSLPNWYLDPHGLFVHAGIRPGVDIQDQAEQDLVWIRQGWLENTRDHGVLVVHGHTALDHATHYGNRLNIDSGAAYGGPLSAIVLDDDGASLLVEGGGRQPLRPGIAQ</sequence>
<name>A0ABW4RCB4_9RHOB</name>
<accession>A0ABW4RCB4</accession>
<keyword evidence="3" id="KW-1185">Reference proteome</keyword>
<dbReference type="EMBL" id="JBHUEN010000053">
    <property type="protein sequence ID" value="MFD1883700.1"/>
    <property type="molecule type" value="Genomic_DNA"/>
</dbReference>
<organism evidence="2 3">
    <name type="scientific">Paracoccus pacificus</name>
    <dbReference type="NCBI Taxonomy" id="1463598"/>
    <lineage>
        <taxon>Bacteria</taxon>
        <taxon>Pseudomonadati</taxon>
        <taxon>Pseudomonadota</taxon>
        <taxon>Alphaproteobacteria</taxon>
        <taxon>Rhodobacterales</taxon>
        <taxon>Paracoccaceae</taxon>
        <taxon>Paracoccus</taxon>
    </lineage>
</organism>
<dbReference type="InterPro" id="IPR029052">
    <property type="entry name" value="Metallo-depent_PP-like"/>
</dbReference>
<evidence type="ECO:0000313" key="2">
    <source>
        <dbReference type="EMBL" id="MFD1883700.1"/>
    </source>
</evidence>
<proteinExistence type="predicted"/>
<dbReference type="Proteomes" id="UP001597213">
    <property type="component" value="Unassembled WGS sequence"/>
</dbReference>
<reference evidence="3" key="1">
    <citation type="journal article" date="2019" name="Int. J. Syst. Evol. Microbiol.">
        <title>The Global Catalogue of Microorganisms (GCM) 10K type strain sequencing project: providing services to taxonomists for standard genome sequencing and annotation.</title>
        <authorList>
            <consortium name="The Broad Institute Genomics Platform"/>
            <consortium name="The Broad Institute Genome Sequencing Center for Infectious Disease"/>
            <person name="Wu L."/>
            <person name="Ma J."/>
        </authorList>
    </citation>
    <scope>NUCLEOTIDE SEQUENCE [LARGE SCALE GENOMIC DNA]</scope>
    <source>
        <strain evidence="3">CCUG 56029</strain>
    </source>
</reference>
<dbReference type="RefSeq" id="WP_379145242.1">
    <property type="nucleotide sequence ID" value="NZ_JBHUEN010000053.1"/>
</dbReference>
<dbReference type="PANTHER" id="PTHR42850">
    <property type="entry name" value="METALLOPHOSPHOESTERASE"/>
    <property type="match status" value="1"/>
</dbReference>
<feature type="domain" description="Calcineurin-like phosphoesterase" evidence="1">
    <location>
        <begin position="4"/>
        <end position="209"/>
    </location>
</feature>
<dbReference type="InterPro" id="IPR004843">
    <property type="entry name" value="Calcineurin-like_PHP"/>
</dbReference>
<dbReference type="Pfam" id="PF00149">
    <property type="entry name" value="Metallophos"/>
    <property type="match status" value="1"/>
</dbReference>
<protein>
    <submittedName>
        <fullName evidence="2">Metallophosphoesterase</fullName>
    </submittedName>
</protein>
<dbReference type="SUPFAM" id="SSF56300">
    <property type="entry name" value="Metallo-dependent phosphatases"/>
    <property type="match status" value="1"/>
</dbReference>
<evidence type="ECO:0000259" key="1">
    <source>
        <dbReference type="Pfam" id="PF00149"/>
    </source>
</evidence>
<dbReference type="PANTHER" id="PTHR42850:SF4">
    <property type="entry name" value="ZINC-DEPENDENT ENDOPOLYPHOSPHATASE"/>
    <property type="match status" value="1"/>
</dbReference>
<comment type="caution">
    <text evidence="2">The sequence shown here is derived from an EMBL/GenBank/DDBJ whole genome shotgun (WGS) entry which is preliminary data.</text>
</comment>
<gene>
    <name evidence="2" type="ORF">ACFSCT_18480</name>
</gene>
<dbReference type="Gene3D" id="3.60.21.10">
    <property type="match status" value="1"/>
</dbReference>